<gene>
    <name evidence="1" type="ORF">GCM10022236_44320</name>
</gene>
<organism evidence="1 2">
    <name type="scientific">Microlunatus ginsengisoli</name>
    <dbReference type="NCBI Taxonomy" id="363863"/>
    <lineage>
        <taxon>Bacteria</taxon>
        <taxon>Bacillati</taxon>
        <taxon>Actinomycetota</taxon>
        <taxon>Actinomycetes</taxon>
        <taxon>Propionibacteriales</taxon>
        <taxon>Propionibacteriaceae</taxon>
        <taxon>Microlunatus</taxon>
    </lineage>
</organism>
<evidence type="ECO:0000313" key="1">
    <source>
        <dbReference type="EMBL" id="GAA3636949.1"/>
    </source>
</evidence>
<keyword evidence="2" id="KW-1185">Reference proteome</keyword>
<dbReference type="EMBL" id="BAABAB010000044">
    <property type="protein sequence ID" value="GAA3636949.1"/>
    <property type="molecule type" value="Genomic_DNA"/>
</dbReference>
<proteinExistence type="predicted"/>
<comment type="caution">
    <text evidence="1">The sequence shown here is derived from an EMBL/GenBank/DDBJ whole genome shotgun (WGS) entry which is preliminary data.</text>
</comment>
<dbReference type="Proteomes" id="UP001501490">
    <property type="component" value="Unassembled WGS sequence"/>
</dbReference>
<evidence type="ECO:0000313" key="2">
    <source>
        <dbReference type="Proteomes" id="UP001501490"/>
    </source>
</evidence>
<name>A0ABP7ANG3_9ACTN</name>
<protein>
    <submittedName>
        <fullName evidence="1">Uncharacterized protein</fullName>
    </submittedName>
</protein>
<accession>A0ABP7ANG3</accession>
<sequence length="316" mass="34013">MGVLTTSQAAAATYGVPTGTPLTDYNPPSTSGVVVLPDGFVGDRLRFHGVITFAGSARITRSLFRGPAQPMSGQQACVRCYNRRVGQAVLDQCTIRPQLPFNCLDGILGWQYEVYRSEITGTIDGAGIYATAQTGSSSARVVIEDTWIHDLTYYYPDLVTPSHADGTHPDCIEIQGGRDITLRRLKLEATATAIAGSGANPAKPWLLGQGWANGNCVVMVNNTGIPIRNLMIDSCTLRGGLAQLAVKPDIGLTLNANRHYRAVAQQPGAHAGYWIRFDDLKTDQVQGLGTSTWIDGPYAGQVLTQPRDRGIHTDRS</sequence>
<reference evidence="2" key="1">
    <citation type="journal article" date="2019" name="Int. J. Syst. Evol. Microbiol.">
        <title>The Global Catalogue of Microorganisms (GCM) 10K type strain sequencing project: providing services to taxonomists for standard genome sequencing and annotation.</title>
        <authorList>
            <consortium name="The Broad Institute Genomics Platform"/>
            <consortium name="The Broad Institute Genome Sequencing Center for Infectious Disease"/>
            <person name="Wu L."/>
            <person name="Ma J."/>
        </authorList>
    </citation>
    <scope>NUCLEOTIDE SEQUENCE [LARGE SCALE GENOMIC DNA]</scope>
    <source>
        <strain evidence="2">JCM 16929</strain>
    </source>
</reference>